<dbReference type="PANTHER" id="PTHR34401:SF3">
    <property type="entry name" value="DB DOMAIN-CONTAINING PROTEIN"/>
    <property type="match status" value="1"/>
</dbReference>
<sequence length="207" mass="21802">MLRFALFALLCAQLATAQMIKQCTCADVQQCETKAVDQVIPCSDECKQHAAKLGANYNLLKKCIIDKERMIVATMECTEKALSNSCAAAPGKMVQKRYPETLKIAALAEINKMLGRSGIAGQTKSMLATGKKFAGCVKTCLDKRSGNCANKLGCGLDLPSDNQLVQIAKGCAIKSGFNTAAVQSVCNCAAQAGVTGLAGICNKIVIS</sequence>
<accession>A0AA39LKZ8</accession>
<dbReference type="Proteomes" id="UP001175271">
    <property type="component" value="Unassembled WGS sequence"/>
</dbReference>
<feature type="signal peptide" evidence="1">
    <location>
        <begin position="1"/>
        <end position="17"/>
    </location>
</feature>
<dbReference type="AlphaFoldDB" id="A0AA39LKZ8"/>
<gene>
    <name evidence="2" type="ORF">QR680_015652</name>
</gene>
<comment type="caution">
    <text evidence="2">The sequence shown here is derived from an EMBL/GenBank/DDBJ whole genome shotgun (WGS) entry which is preliminary data.</text>
</comment>
<dbReference type="PANTHER" id="PTHR34401">
    <property type="entry name" value="PROTEIN CBG12388-RELATED"/>
    <property type="match status" value="1"/>
</dbReference>
<organism evidence="2 3">
    <name type="scientific">Steinernema hermaphroditum</name>
    <dbReference type="NCBI Taxonomy" id="289476"/>
    <lineage>
        <taxon>Eukaryota</taxon>
        <taxon>Metazoa</taxon>
        <taxon>Ecdysozoa</taxon>
        <taxon>Nematoda</taxon>
        <taxon>Chromadorea</taxon>
        <taxon>Rhabditida</taxon>
        <taxon>Tylenchina</taxon>
        <taxon>Panagrolaimomorpha</taxon>
        <taxon>Strongyloidoidea</taxon>
        <taxon>Steinernematidae</taxon>
        <taxon>Steinernema</taxon>
    </lineage>
</organism>
<protein>
    <submittedName>
        <fullName evidence="2">Uncharacterized protein</fullName>
    </submittedName>
</protein>
<dbReference type="EMBL" id="JAUCMV010000004">
    <property type="protein sequence ID" value="KAK0401222.1"/>
    <property type="molecule type" value="Genomic_DNA"/>
</dbReference>
<keyword evidence="3" id="KW-1185">Reference proteome</keyword>
<reference evidence="2" key="1">
    <citation type="submission" date="2023-06" db="EMBL/GenBank/DDBJ databases">
        <title>Genomic analysis of the entomopathogenic nematode Steinernema hermaphroditum.</title>
        <authorList>
            <person name="Schwarz E.M."/>
            <person name="Heppert J.K."/>
            <person name="Baniya A."/>
            <person name="Schwartz H.T."/>
            <person name="Tan C.-H."/>
            <person name="Antoshechkin I."/>
            <person name="Sternberg P.W."/>
            <person name="Goodrich-Blair H."/>
            <person name="Dillman A.R."/>
        </authorList>
    </citation>
    <scope>NUCLEOTIDE SEQUENCE</scope>
    <source>
        <strain evidence="2">PS9179</strain>
        <tissue evidence="2">Whole animal</tissue>
    </source>
</reference>
<proteinExistence type="predicted"/>
<keyword evidence="1" id="KW-0732">Signal</keyword>
<evidence type="ECO:0000313" key="3">
    <source>
        <dbReference type="Proteomes" id="UP001175271"/>
    </source>
</evidence>
<feature type="chain" id="PRO_5041398293" evidence="1">
    <location>
        <begin position="18"/>
        <end position="207"/>
    </location>
</feature>
<evidence type="ECO:0000313" key="2">
    <source>
        <dbReference type="EMBL" id="KAK0401222.1"/>
    </source>
</evidence>
<evidence type="ECO:0000256" key="1">
    <source>
        <dbReference type="SAM" id="SignalP"/>
    </source>
</evidence>
<name>A0AA39LKZ8_9BILA</name>